<evidence type="ECO:0000313" key="1">
    <source>
        <dbReference type="EMBL" id="AIA86186.1"/>
    </source>
</evidence>
<dbReference type="SUPFAM" id="SSF53756">
    <property type="entry name" value="UDP-Glycosyltransferase/glycogen phosphorylase"/>
    <property type="match status" value="1"/>
</dbReference>
<dbReference type="EMBL" id="KF118922">
    <property type="protein sequence ID" value="AIA86186.1"/>
    <property type="molecule type" value="Genomic_DNA"/>
</dbReference>
<reference evidence="1" key="1">
    <citation type="journal article" date="2013" name="Environ. Microbiol.">
        <title>Seasonally variable intestinal metagenomes of the red palm weevil (Rhynchophorus ferrugineus).</title>
        <authorList>
            <person name="Jia S."/>
            <person name="Zhang X."/>
            <person name="Zhang G."/>
            <person name="Yin A."/>
            <person name="Zhang S."/>
            <person name="Li F."/>
            <person name="Wang L."/>
            <person name="Zhao D."/>
            <person name="Yun Q."/>
            <person name="Tala"/>
            <person name="Wang J."/>
            <person name="Sun G."/>
            <person name="Baabdullah M."/>
            <person name="Yu X."/>
            <person name="Hu S."/>
            <person name="Al-Mssallem I.S."/>
            <person name="Yu J."/>
        </authorList>
    </citation>
    <scope>NUCLEOTIDE SEQUENCE</scope>
</reference>
<sequence length="149" mass="16470">MRSWRKNWHPQTRIDVVHPGLGSAADYHRTVSAHPTVLFTGALNRPDNSSAAEWFLRDMWPAIVAQVPQAEFIIAGANPPEKLNQLVQHNERVTLTGFVPSLDPYYAQATVFVVPLRTGAGVKFKLLTQCYVVYRLLATSVGAEGIDGT</sequence>
<organism evidence="1">
    <name type="scientific">uncultured Shewanella sp</name>
    <dbReference type="NCBI Taxonomy" id="173975"/>
    <lineage>
        <taxon>Bacteria</taxon>
        <taxon>Pseudomonadati</taxon>
        <taxon>Pseudomonadota</taxon>
        <taxon>Gammaproteobacteria</taxon>
        <taxon>Alteromonadales</taxon>
        <taxon>Shewanellaceae</taxon>
        <taxon>Shewanella</taxon>
        <taxon>environmental samples</taxon>
    </lineage>
</organism>
<accession>A0A060C0B2</accession>
<dbReference type="Gene3D" id="3.40.50.2000">
    <property type="entry name" value="Glycogen Phosphorylase B"/>
    <property type="match status" value="1"/>
</dbReference>
<dbReference type="Pfam" id="PF13692">
    <property type="entry name" value="Glyco_trans_1_4"/>
    <property type="match status" value="1"/>
</dbReference>
<dbReference type="AlphaFoldDB" id="A0A060C0B2"/>
<proteinExistence type="predicted"/>
<protein>
    <submittedName>
        <fullName evidence="1">CAZy families GT4 protein</fullName>
    </submittedName>
</protein>
<name>A0A060C0B2_9GAMM</name>
<feature type="non-terminal residue" evidence="1">
    <location>
        <position position="149"/>
    </location>
</feature>